<name>A0A841FJ92_9ACTN</name>
<sequence length="318" mass="32575">MRTRTGILTVSLIAAVTLAACGKGGESADAGDPASDDAFAPRAAQVAEVWRTLPPTGVWNTGFVPLGGLTLKPATGPDGQPLDEATLTALNAGFLILDTSLPKESADQGEITFPDGTPMTVGLVGAKQAWQDLAPADPADCTNTPDDPAPDGSGGPDDTTSHKVPCSTLRVTDAELGSVPLQTSRGAADVPAWLFTVEGLSEPIARVAVSPEDIDEVPRLDVPDPGDMTGLVSAQDLVSVEGDTVTYRLGVGACDIDVKALFLETDSAVVVAGSAETTGDTCIDMLKYEPVTITLSKPLGSRPLVSAHTGQPVKGAMF</sequence>
<dbReference type="RefSeq" id="WP_184788713.1">
    <property type="nucleotide sequence ID" value="NZ_BONT01000105.1"/>
</dbReference>
<evidence type="ECO:0008006" key="5">
    <source>
        <dbReference type="Google" id="ProtNLM"/>
    </source>
</evidence>
<evidence type="ECO:0000256" key="1">
    <source>
        <dbReference type="SAM" id="MobiDB-lite"/>
    </source>
</evidence>
<evidence type="ECO:0000256" key="2">
    <source>
        <dbReference type="SAM" id="SignalP"/>
    </source>
</evidence>
<keyword evidence="4" id="KW-1185">Reference proteome</keyword>
<organism evidence="3 4">
    <name type="scientific">Phytomonospora endophytica</name>
    <dbReference type="NCBI Taxonomy" id="714109"/>
    <lineage>
        <taxon>Bacteria</taxon>
        <taxon>Bacillati</taxon>
        <taxon>Actinomycetota</taxon>
        <taxon>Actinomycetes</taxon>
        <taxon>Micromonosporales</taxon>
        <taxon>Micromonosporaceae</taxon>
        <taxon>Phytomonospora</taxon>
    </lineage>
</organism>
<dbReference type="PROSITE" id="PS51257">
    <property type="entry name" value="PROKAR_LIPOPROTEIN"/>
    <property type="match status" value="1"/>
</dbReference>
<dbReference type="AlphaFoldDB" id="A0A841FJ92"/>
<evidence type="ECO:0000313" key="3">
    <source>
        <dbReference type="EMBL" id="MBB6035885.1"/>
    </source>
</evidence>
<proteinExistence type="predicted"/>
<evidence type="ECO:0000313" key="4">
    <source>
        <dbReference type="Proteomes" id="UP000548476"/>
    </source>
</evidence>
<feature type="chain" id="PRO_5038625585" description="Lipoprotein" evidence="2">
    <location>
        <begin position="20"/>
        <end position="318"/>
    </location>
</feature>
<feature type="region of interest" description="Disordered" evidence="1">
    <location>
        <begin position="135"/>
        <end position="164"/>
    </location>
</feature>
<feature type="signal peptide" evidence="2">
    <location>
        <begin position="1"/>
        <end position="19"/>
    </location>
</feature>
<dbReference type="Proteomes" id="UP000548476">
    <property type="component" value="Unassembled WGS sequence"/>
</dbReference>
<reference evidence="3 4" key="1">
    <citation type="submission" date="2020-08" db="EMBL/GenBank/DDBJ databases">
        <title>Genomic Encyclopedia of Type Strains, Phase IV (KMG-IV): sequencing the most valuable type-strain genomes for metagenomic binning, comparative biology and taxonomic classification.</title>
        <authorList>
            <person name="Goeker M."/>
        </authorList>
    </citation>
    <scope>NUCLEOTIDE SEQUENCE [LARGE SCALE GENOMIC DNA]</scope>
    <source>
        <strain evidence="3 4">YIM 65646</strain>
    </source>
</reference>
<keyword evidence="2" id="KW-0732">Signal</keyword>
<gene>
    <name evidence="3" type="ORF">HNR73_003749</name>
</gene>
<protein>
    <recommendedName>
        <fullName evidence="5">Lipoprotein</fullName>
    </recommendedName>
</protein>
<comment type="caution">
    <text evidence="3">The sequence shown here is derived from an EMBL/GenBank/DDBJ whole genome shotgun (WGS) entry which is preliminary data.</text>
</comment>
<accession>A0A841FJ92</accession>
<dbReference type="EMBL" id="JACHGT010000007">
    <property type="protein sequence ID" value="MBB6035885.1"/>
    <property type="molecule type" value="Genomic_DNA"/>
</dbReference>